<gene>
    <name evidence="8" type="ORF">RHOBADRAFT_55643</name>
</gene>
<dbReference type="AlphaFoldDB" id="A0A0P9ETJ9"/>
<evidence type="ECO:0000256" key="3">
    <source>
        <dbReference type="ARBA" id="ARBA00022552"/>
    </source>
</evidence>
<dbReference type="GO" id="GO:0005730">
    <property type="term" value="C:nucleolus"/>
    <property type="evidence" value="ECO:0007669"/>
    <property type="project" value="TreeGrafter"/>
</dbReference>
<protein>
    <recommendedName>
        <fullName evidence="7">Exoribonuclease phosphorolytic domain-containing protein</fullName>
    </recommendedName>
</protein>
<dbReference type="GO" id="GO:0000177">
    <property type="term" value="C:cytoplasmic exosome (RNase complex)"/>
    <property type="evidence" value="ECO:0007669"/>
    <property type="project" value="TreeGrafter"/>
</dbReference>
<dbReference type="GO" id="GO:0000176">
    <property type="term" value="C:nuclear exosome (RNase complex)"/>
    <property type="evidence" value="ECO:0007669"/>
    <property type="project" value="UniProtKB-ARBA"/>
</dbReference>
<dbReference type="InterPro" id="IPR001247">
    <property type="entry name" value="ExoRNase_PH_dom1"/>
</dbReference>
<dbReference type="PANTHER" id="PTHR11953:SF1">
    <property type="entry name" value="EXOSOME COMPLEX COMPONENT RRP46"/>
    <property type="match status" value="1"/>
</dbReference>
<keyword evidence="3" id="KW-0698">rRNA processing</keyword>
<dbReference type="OMA" id="LLWTNYT"/>
<dbReference type="STRING" id="578459.A0A0P9ETJ9"/>
<dbReference type="InterPro" id="IPR036345">
    <property type="entry name" value="ExoRNase_PH_dom2_sf"/>
</dbReference>
<dbReference type="PANTHER" id="PTHR11953">
    <property type="entry name" value="EXOSOME COMPLEX COMPONENT"/>
    <property type="match status" value="1"/>
</dbReference>
<evidence type="ECO:0000256" key="2">
    <source>
        <dbReference type="ARBA" id="ARBA00006678"/>
    </source>
</evidence>
<name>A0A0P9ETJ9_RHOGW</name>
<evidence type="ECO:0000313" key="9">
    <source>
        <dbReference type="Proteomes" id="UP000053890"/>
    </source>
</evidence>
<dbReference type="EMBL" id="KQ474086">
    <property type="protein sequence ID" value="KPV72539.1"/>
    <property type="molecule type" value="Genomic_DNA"/>
</dbReference>
<evidence type="ECO:0000256" key="4">
    <source>
        <dbReference type="ARBA" id="ARBA00022835"/>
    </source>
</evidence>
<reference evidence="8 9" key="1">
    <citation type="journal article" date="2015" name="Front. Microbiol.">
        <title>Genome sequence of the plant growth promoting endophytic yeast Rhodotorula graminis WP1.</title>
        <authorList>
            <person name="Firrincieli A."/>
            <person name="Otillar R."/>
            <person name="Salamov A."/>
            <person name="Schmutz J."/>
            <person name="Khan Z."/>
            <person name="Redman R.S."/>
            <person name="Fleck N.D."/>
            <person name="Lindquist E."/>
            <person name="Grigoriev I.V."/>
            <person name="Doty S.L."/>
        </authorList>
    </citation>
    <scope>NUCLEOTIDE SEQUENCE [LARGE SCALE GENOMIC DNA]</scope>
    <source>
        <strain evidence="8 9">WP1</strain>
    </source>
</reference>
<feature type="domain" description="Exoribonuclease phosphorolytic" evidence="7">
    <location>
        <begin position="11"/>
        <end position="162"/>
    </location>
</feature>
<comment type="subcellular location">
    <subcellularLocation>
        <location evidence="1">Nucleus</location>
    </subcellularLocation>
</comment>
<dbReference type="GO" id="GO:0016075">
    <property type="term" value="P:rRNA catabolic process"/>
    <property type="evidence" value="ECO:0007669"/>
    <property type="project" value="TreeGrafter"/>
</dbReference>
<keyword evidence="9" id="KW-1185">Reference proteome</keyword>
<dbReference type="OrthoDB" id="27298at2759"/>
<dbReference type="GeneID" id="28978395"/>
<dbReference type="SUPFAM" id="SSF55666">
    <property type="entry name" value="Ribonuclease PH domain 2-like"/>
    <property type="match status" value="1"/>
</dbReference>
<evidence type="ECO:0000256" key="1">
    <source>
        <dbReference type="ARBA" id="ARBA00004123"/>
    </source>
</evidence>
<dbReference type="SUPFAM" id="SSF54211">
    <property type="entry name" value="Ribosomal protein S5 domain 2-like"/>
    <property type="match status" value="1"/>
</dbReference>
<accession>A0A0P9ETJ9</accession>
<feature type="region of interest" description="Disordered" evidence="6">
    <location>
        <begin position="271"/>
        <end position="319"/>
    </location>
</feature>
<dbReference type="InterPro" id="IPR027408">
    <property type="entry name" value="PNPase/RNase_PH_dom_sf"/>
</dbReference>
<dbReference type="GO" id="GO:0006364">
    <property type="term" value="P:rRNA processing"/>
    <property type="evidence" value="ECO:0007669"/>
    <property type="project" value="UniProtKB-KW"/>
</dbReference>
<feature type="compositionally biased region" description="Acidic residues" evidence="6">
    <location>
        <begin position="183"/>
        <end position="199"/>
    </location>
</feature>
<evidence type="ECO:0000256" key="5">
    <source>
        <dbReference type="ARBA" id="ARBA00023242"/>
    </source>
</evidence>
<feature type="region of interest" description="Disordered" evidence="6">
    <location>
        <begin position="179"/>
        <end position="207"/>
    </location>
</feature>
<dbReference type="InterPro" id="IPR050080">
    <property type="entry name" value="RNase_PH"/>
</dbReference>
<dbReference type="RefSeq" id="XP_018268588.1">
    <property type="nucleotide sequence ID" value="XM_018417947.1"/>
</dbReference>
<dbReference type="Pfam" id="PF01138">
    <property type="entry name" value="RNase_PH"/>
    <property type="match status" value="1"/>
</dbReference>
<dbReference type="Gene3D" id="3.30.230.70">
    <property type="entry name" value="GHMP Kinase, N-terminal domain"/>
    <property type="match status" value="1"/>
</dbReference>
<evidence type="ECO:0000259" key="7">
    <source>
        <dbReference type="Pfam" id="PF01138"/>
    </source>
</evidence>
<dbReference type="GO" id="GO:0034475">
    <property type="term" value="P:U4 snRNA 3'-end processing"/>
    <property type="evidence" value="ECO:0007669"/>
    <property type="project" value="TreeGrafter"/>
</dbReference>
<feature type="region of interest" description="Disordered" evidence="6">
    <location>
        <begin position="112"/>
        <end position="141"/>
    </location>
</feature>
<dbReference type="GO" id="GO:0003723">
    <property type="term" value="F:RNA binding"/>
    <property type="evidence" value="ECO:0007669"/>
    <property type="project" value="TreeGrafter"/>
</dbReference>
<evidence type="ECO:0000256" key="6">
    <source>
        <dbReference type="SAM" id="MobiDB-lite"/>
    </source>
</evidence>
<dbReference type="Proteomes" id="UP000053890">
    <property type="component" value="Unassembled WGS sequence"/>
</dbReference>
<feature type="compositionally biased region" description="Acidic residues" evidence="6">
    <location>
        <begin position="293"/>
        <end position="319"/>
    </location>
</feature>
<proteinExistence type="inferred from homology"/>
<sequence>MDRTDRAPTALRPLALSQGLLSRADGSAQFAFGNVAVLASLTGPAEVRIRDELVDRATLDIHLRPLRGQPGPASRAAESTLAALLAPLILLHLYPRALLQLTLQTVSLPSTAFTSPLSTDPLSLDDDPKGKRKRKARGTGLGAAEKAARINAAMMSLVDAGVQTRGVLVAVAVAIVPSPAARDDDDDDDAEEEEEEEELRLDPTQHEELASTSTHVFAFSFGQAVGGTEGTCVGVDSVGQFSQDQLFDAQDVAQKAAQTVLAFVRRSVETKYGVEGKPPPAQVRALEGGRGADEDDDDEEVGEVEDEGSDDDDQVMIEA</sequence>
<comment type="similarity">
    <text evidence="2">Belongs to the RNase PH family.</text>
</comment>
<dbReference type="GO" id="GO:0071028">
    <property type="term" value="P:nuclear mRNA surveillance"/>
    <property type="evidence" value="ECO:0007669"/>
    <property type="project" value="TreeGrafter"/>
</dbReference>
<organism evidence="8 9">
    <name type="scientific">Rhodotorula graminis (strain WP1)</name>
    <dbReference type="NCBI Taxonomy" id="578459"/>
    <lineage>
        <taxon>Eukaryota</taxon>
        <taxon>Fungi</taxon>
        <taxon>Dikarya</taxon>
        <taxon>Basidiomycota</taxon>
        <taxon>Pucciniomycotina</taxon>
        <taxon>Microbotryomycetes</taxon>
        <taxon>Sporidiobolales</taxon>
        <taxon>Sporidiobolaceae</taxon>
        <taxon>Rhodotorula</taxon>
    </lineage>
</organism>
<keyword evidence="5" id="KW-0539">Nucleus</keyword>
<dbReference type="GO" id="GO:0071051">
    <property type="term" value="P:poly(A)-dependent snoRNA 3'-end processing"/>
    <property type="evidence" value="ECO:0007669"/>
    <property type="project" value="TreeGrafter"/>
</dbReference>
<evidence type="ECO:0000313" key="8">
    <source>
        <dbReference type="EMBL" id="KPV72539.1"/>
    </source>
</evidence>
<keyword evidence="4" id="KW-0271">Exosome</keyword>
<dbReference type="InterPro" id="IPR020568">
    <property type="entry name" value="Ribosomal_Su5_D2-typ_SF"/>
</dbReference>